<feature type="zinc finger region" description="C3H1-type" evidence="1">
    <location>
        <begin position="32"/>
        <end position="64"/>
    </location>
</feature>
<keyword evidence="5" id="KW-1185">Reference proteome</keyword>
<evidence type="ECO:0000313" key="5">
    <source>
        <dbReference type="Proteomes" id="UP000193498"/>
    </source>
</evidence>
<evidence type="ECO:0000256" key="1">
    <source>
        <dbReference type="PROSITE-ProRule" id="PRU00723"/>
    </source>
</evidence>
<protein>
    <recommendedName>
        <fullName evidence="3">C3H1-type domain-containing protein</fullName>
    </recommendedName>
</protein>
<name>A0A1Y1YAB4_9FUNG</name>
<keyword evidence="1" id="KW-0863">Zinc-finger</keyword>
<keyword evidence="1" id="KW-0862">Zinc</keyword>
<dbReference type="EMBL" id="MCFE01000191">
    <property type="protein sequence ID" value="ORX94959.1"/>
    <property type="molecule type" value="Genomic_DNA"/>
</dbReference>
<feature type="domain" description="C3H1-type" evidence="3">
    <location>
        <begin position="32"/>
        <end position="64"/>
    </location>
</feature>
<accession>A0A1Y1YAB4</accession>
<comment type="caution">
    <text evidence="4">The sequence shown here is derived from an EMBL/GenBank/DDBJ whole genome shotgun (WGS) entry which is preliminary data.</text>
</comment>
<feature type="compositionally biased region" description="Low complexity" evidence="2">
    <location>
        <begin position="116"/>
        <end position="125"/>
    </location>
</feature>
<dbReference type="AlphaFoldDB" id="A0A1Y1YAB4"/>
<evidence type="ECO:0000313" key="4">
    <source>
        <dbReference type="EMBL" id="ORX94959.1"/>
    </source>
</evidence>
<dbReference type="STRING" id="1314790.A0A1Y1YAB4"/>
<dbReference type="OrthoDB" id="250836at2759"/>
<feature type="compositionally biased region" description="Basic and acidic residues" evidence="2">
    <location>
        <begin position="134"/>
        <end position="145"/>
    </location>
</feature>
<dbReference type="InterPro" id="IPR000571">
    <property type="entry name" value="Znf_CCCH"/>
</dbReference>
<proteinExistence type="predicted"/>
<dbReference type="InParanoid" id="A0A1Y1YAB4"/>
<dbReference type="GO" id="GO:0008270">
    <property type="term" value="F:zinc ion binding"/>
    <property type="evidence" value="ECO:0007669"/>
    <property type="project" value="UniProtKB-KW"/>
</dbReference>
<reference evidence="4 5" key="1">
    <citation type="submission" date="2016-07" db="EMBL/GenBank/DDBJ databases">
        <title>Pervasive Adenine N6-methylation of Active Genes in Fungi.</title>
        <authorList>
            <consortium name="DOE Joint Genome Institute"/>
            <person name="Mondo S.J."/>
            <person name="Dannebaum R.O."/>
            <person name="Kuo R.C."/>
            <person name="Labutti K."/>
            <person name="Haridas S."/>
            <person name="Kuo A."/>
            <person name="Salamov A."/>
            <person name="Ahrendt S.R."/>
            <person name="Lipzen A."/>
            <person name="Sullivan W."/>
            <person name="Andreopoulos W.B."/>
            <person name="Clum A."/>
            <person name="Lindquist E."/>
            <person name="Daum C."/>
            <person name="Ramamoorthy G.K."/>
            <person name="Gryganskyi A."/>
            <person name="Culley D."/>
            <person name="Magnuson J.K."/>
            <person name="James T.Y."/>
            <person name="O'Malley M.A."/>
            <person name="Stajich J.E."/>
            <person name="Spatafora J.W."/>
            <person name="Visel A."/>
            <person name="Grigoriev I.V."/>
        </authorList>
    </citation>
    <scope>NUCLEOTIDE SEQUENCE [LARGE SCALE GENOMIC DNA]</scope>
    <source>
        <strain evidence="4 5">CBS 931.73</strain>
    </source>
</reference>
<gene>
    <name evidence="4" type="ORF">K493DRAFT_337576</name>
</gene>
<evidence type="ECO:0000259" key="3">
    <source>
        <dbReference type="PROSITE" id="PS50103"/>
    </source>
</evidence>
<dbReference type="PROSITE" id="PS50103">
    <property type="entry name" value="ZF_C3H1"/>
    <property type="match status" value="1"/>
</dbReference>
<dbReference type="Proteomes" id="UP000193498">
    <property type="component" value="Unassembled WGS sequence"/>
</dbReference>
<evidence type="ECO:0000256" key="2">
    <source>
        <dbReference type="SAM" id="MobiDB-lite"/>
    </source>
</evidence>
<keyword evidence="1" id="KW-0479">Metal-binding</keyword>
<feature type="region of interest" description="Disordered" evidence="2">
    <location>
        <begin position="116"/>
        <end position="145"/>
    </location>
</feature>
<organism evidence="4 5">
    <name type="scientific">Basidiobolus meristosporus CBS 931.73</name>
    <dbReference type="NCBI Taxonomy" id="1314790"/>
    <lineage>
        <taxon>Eukaryota</taxon>
        <taxon>Fungi</taxon>
        <taxon>Fungi incertae sedis</taxon>
        <taxon>Zoopagomycota</taxon>
        <taxon>Entomophthoromycotina</taxon>
        <taxon>Basidiobolomycetes</taxon>
        <taxon>Basidiobolales</taxon>
        <taxon>Basidiobolaceae</taxon>
        <taxon>Basidiobolus</taxon>
    </lineage>
</organism>
<sequence length="160" mass="18522">MCRTYSELVVESANYLTQGKKKDDLIKEYIRRLAEIPCLYFAKSPPSNRHCPFGDACYYQHLDENGSIYSFTVRARERARRLSTYNRPYNTVTQPSQSHTQPRHEESSIFSSFTSFFSSPQQPSPALTETNGPEEERLPDVQNRELSDSTMIFLMTMTDL</sequence>